<organism evidence="1 2">
    <name type="scientific">Potamilus streckersoni</name>
    <dbReference type="NCBI Taxonomy" id="2493646"/>
    <lineage>
        <taxon>Eukaryota</taxon>
        <taxon>Metazoa</taxon>
        <taxon>Spiralia</taxon>
        <taxon>Lophotrochozoa</taxon>
        <taxon>Mollusca</taxon>
        <taxon>Bivalvia</taxon>
        <taxon>Autobranchia</taxon>
        <taxon>Heteroconchia</taxon>
        <taxon>Palaeoheterodonta</taxon>
        <taxon>Unionida</taxon>
        <taxon>Unionoidea</taxon>
        <taxon>Unionidae</taxon>
        <taxon>Ambleminae</taxon>
        <taxon>Lampsilini</taxon>
        <taxon>Potamilus</taxon>
    </lineage>
</organism>
<dbReference type="PANTHER" id="PTHR34387">
    <property type="entry name" value="SLR1258 PROTEIN"/>
    <property type="match status" value="1"/>
</dbReference>
<name>A0AAE0T7A7_9BIVA</name>
<reference evidence="1" key="3">
    <citation type="submission" date="2023-05" db="EMBL/GenBank/DDBJ databases">
        <authorList>
            <person name="Smith C.H."/>
        </authorList>
    </citation>
    <scope>NUCLEOTIDE SEQUENCE</scope>
    <source>
        <strain evidence="1">CHS0354</strain>
        <tissue evidence="1">Mantle</tissue>
    </source>
</reference>
<dbReference type="Proteomes" id="UP001195483">
    <property type="component" value="Unassembled WGS sequence"/>
</dbReference>
<keyword evidence="2" id="KW-1185">Reference proteome</keyword>
<protein>
    <recommendedName>
        <fullName evidence="3">SIMPL domain-containing protein</fullName>
    </recommendedName>
</protein>
<gene>
    <name evidence="1" type="ORF">CHS0354_000835</name>
</gene>
<dbReference type="InterPro" id="IPR052022">
    <property type="entry name" value="26kDa_periplasmic_antigen"/>
</dbReference>
<comment type="caution">
    <text evidence="1">The sequence shown here is derived from an EMBL/GenBank/DDBJ whole genome shotgun (WGS) entry which is preliminary data.</text>
</comment>
<evidence type="ECO:0000313" key="2">
    <source>
        <dbReference type="Proteomes" id="UP001195483"/>
    </source>
</evidence>
<reference evidence="1" key="1">
    <citation type="journal article" date="2021" name="Genome Biol. Evol.">
        <title>A High-Quality Reference Genome for a Parasitic Bivalve with Doubly Uniparental Inheritance (Bivalvia: Unionida).</title>
        <authorList>
            <person name="Smith C.H."/>
        </authorList>
    </citation>
    <scope>NUCLEOTIDE SEQUENCE</scope>
    <source>
        <strain evidence="1">CHS0354</strain>
    </source>
</reference>
<evidence type="ECO:0000313" key="1">
    <source>
        <dbReference type="EMBL" id="KAK3605165.1"/>
    </source>
</evidence>
<sequence length="185" mass="20997">MADLVVWPMSIRLAGDDLKGMQHTMNGMVERVKIFLKDNGFEDSEITLSVPEIRDNFAFSSPQTKSYRFFIRLRMVLRTNKVKQVLLAVNKTVELVGYGIVLSEEYDAKPTFLFTKLNEIKPEMIKEATLNARAAAEQFAMDSGVNVGNIQQATQGFFTVEDRDLGSPQFKNIRVVTNVNYYLSN</sequence>
<dbReference type="GO" id="GO:0006974">
    <property type="term" value="P:DNA damage response"/>
    <property type="evidence" value="ECO:0007669"/>
    <property type="project" value="TreeGrafter"/>
</dbReference>
<accession>A0AAE0T7A7</accession>
<dbReference type="InterPro" id="IPR007497">
    <property type="entry name" value="SIMPL/DUF541"/>
</dbReference>
<dbReference type="AlphaFoldDB" id="A0AAE0T7A7"/>
<reference evidence="1" key="2">
    <citation type="journal article" date="2021" name="Genome Biol. Evol.">
        <title>Developing a high-quality reference genome for a parasitic bivalve with doubly uniparental inheritance (Bivalvia: Unionida).</title>
        <authorList>
            <person name="Smith C.H."/>
        </authorList>
    </citation>
    <scope>NUCLEOTIDE SEQUENCE</scope>
    <source>
        <strain evidence="1">CHS0354</strain>
        <tissue evidence="1">Mantle</tissue>
    </source>
</reference>
<dbReference type="EMBL" id="JAEAOA010000085">
    <property type="protein sequence ID" value="KAK3605165.1"/>
    <property type="molecule type" value="Genomic_DNA"/>
</dbReference>
<dbReference type="PANTHER" id="PTHR34387:SF2">
    <property type="entry name" value="SLR1258 PROTEIN"/>
    <property type="match status" value="1"/>
</dbReference>
<dbReference type="Pfam" id="PF04402">
    <property type="entry name" value="SIMPL"/>
    <property type="match status" value="1"/>
</dbReference>
<proteinExistence type="predicted"/>
<evidence type="ECO:0008006" key="3">
    <source>
        <dbReference type="Google" id="ProtNLM"/>
    </source>
</evidence>